<dbReference type="Proteomes" id="UP000199054">
    <property type="component" value="Unassembled WGS sequence"/>
</dbReference>
<evidence type="ECO:0000313" key="3">
    <source>
        <dbReference type="EMBL" id="SEO19067.1"/>
    </source>
</evidence>
<gene>
    <name evidence="3" type="ORF">SAMN04489859_10435</name>
</gene>
<accession>A0A1H8MP03</accession>
<dbReference type="RefSeq" id="WP_090616784.1">
    <property type="nucleotide sequence ID" value="NZ_CP067124.1"/>
</dbReference>
<proteinExistence type="predicted"/>
<dbReference type="OrthoDB" id="7779098at2"/>
<keyword evidence="2" id="KW-0472">Membrane</keyword>
<feature type="transmembrane region" description="Helical" evidence="2">
    <location>
        <begin position="20"/>
        <end position="40"/>
    </location>
</feature>
<dbReference type="EMBL" id="FODE01000043">
    <property type="protein sequence ID" value="SEO19067.1"/>
    <property type="molecule type" value="Genomic_DNA"/>
</dbReference>
<keyword evidence="4" id="KW-1185">Reference proteome</keyword>
<organism evidence="3 4">
    <name type="scientific">Paracoccus alcaliphilus</name>
    <dbReference type="NCBI Taxonomy" id="34002"/>
    <lineage>
        <taxon>Bacteria</taxon>
        <taxon>Pseudomonadati</taxon>
        <taxon>Pseudomonadota</taxon>
        <taxon>Alphaproteobacteria</taxon>
        <taxon>Rhodobacterales</taxon>
        <taxon>Paracoccaceae</taxon>
        <taxon>Paracoccus</taxon>
    </lineage>
</organism>
<evidence type="ECO:0000256" key="2">
    <source>
        <dbReference type="SAM" id="Phobius"/>
    </source>
</evidence>
<keyword evidence="2" id="KW-1133">Transmembrane helix</keyword>
<feature type="region of interest" description="Disordered" evidence="1">
    <location>
        <begin position="41"/>
        <end position="91"/>
    </location>
</feature>
<evidence type="ECO:0000256" key="1">
    <source>
        <dbReference type="SAM" id="MobiDB-lite"/>
    </source>
</evidence>
<keyword evidence="2" id="KW-0812">Transmembrane</keyword>
<name>A0A1H8MP03_9RHOB</name>
<dbReference type="AlphaFoldDB" id="A0A1H8MP03"/>
<dbReference type="STRING" id="34002.SAMN04489859_10435"/>
<protein>
    <submittedName>
        <fullName evidence="3">Uncharacterized protein</fullName>
    </submittedName>
</protein>
<sequence>MSHNDNKPERSARRHNPALIAIAVAVVVAILAFVVLIPGAPEEDGIATTAPPEGTTSTEAEGTDASESAPVIPEEVEGTVPDTESEAEPAN</sequence>
<reference evidence="3 4" key="1">
    <citation type="submission" date="2016-10" db="EMBL/GenBank/DDBJ databases">
        <authorList>
            <person name="de Groot N.N."/>
        </authorList>
    </citation>
    <scope>NUCLEOTIDE SEQUENCE [LARGE SCALE GENOMIC DNA]</scope>
    <source>
        <strain evidence="3 4">DSM 8512</strain>
    </source>
</reference>
<evidence type="ECO:0000313" key="4">
    <source>
        <dbReference type="Proteomes" id="UP000199054"/>
    </source>
</evidence>